<dbReference type="PANTHER" id="PTHR13501:SF10">
    <property type="entry name" value="LARGE RIBOSOMAL SUBUNIT PROTEIN UL22M"/>
    <property type="match status" value="1"/>
</dbReference>
<evidence type="ECO:0000313" key="5">
    <source>
        <dbReference type="EMBL" id="ATY65845.1"/>
    </source>
</evidence>
<gene>
    <name evidence="5" type="ORF">A9K55_001379</name>
</gene>
<name>A0A2H4SRW2_CORMI</name>
<dbReference type="EMBL" id="CP023326">
    <property type="protein sequence ID" value="ATY65845.1"/>
    <property type="molecule type" value="Genomic_DNA"/>
</dbReference>
<evidence type="ECO:0000256" key="4">
    <source>
        <dbReference type="RuleBase" id="RU004005"/>
    </source>
</evidence>
<evidence type="ECO:0000256" key="3">
    <source>
        <dbReference type="ARBA" id="ARBA00023274"/>
    </source>
</evidence>
<dbReference type="InterPro" id="IPR036394">
    <property type="entry name" value="Ribosomal_uL22_sf"/>
</dbReference>
<dbReference type="VEuPathDB" id="FungiDB:CCM_00766"/>
<dbReference type="PANTHER" id="PTHR13501">
    <property type="entry name" value="CHLOROPLAST 50S RIBOSOMAL PROTEIN L22-RELATED"/>
    <property type="match status" value="1"/>
</dbReference>
<dbReference type="GO" id="GO:0015934">
    <property type="term" value="C:large ribosomal subunit"/>
    <property type="evidence" value="ECO:0007669"/>
    <property type="project" value="InterPro"/>
</dbReference>
<keyword evidence="3 4" id="KW-0687">Ribonucleoprotein</keyword>
<proteinExistence type="inferred from homology"/>
<evidence type="ECO:0000256" key="2">
    <source>
        <dbReference type="ARBA" id="ARBA00022980"/>
    </source>
</evidence>
<dbReference type="InterPro" id="IPR001063">
    <property type="entry name" value="Ribosomal_uL22"/>
</dbReference>
<dbReference type="Gene3D" id="3.90.470.10">
    <property type="entry name" value="Ribosomal protein L22/L17"/>
    <property type="match status" value="1"/>
</dbReference>
<dbReference type="InterPro" id="IPR047867">
    <property type="entry name" value="Ribosomal_uL22_bac/org-type"/>
</dbReference>
<organism evidence="5 6">
    <name type="scientific">Cordyceps militaris</name>
    <name type="common">Caterpillar fungus</name>
    <name type="synonym">Clavaria militaris</name>
    <dbReference type="NCBI Taxonomy" id="73501"/>
    <lineage>
        <taxon>Eukaryota</taxon>
        <taxon>Fungi</taxon>
        <taxon>Dikarya</taxon>
        <taxon>Ascomycota</taxon>
        <taxon>Pezizomycotina</taxon>
        <taxon>Sordariomycetes</taxon>
        <taxon>Hypocreomycetidae</taxon>
        <taxon>Hypocreales</taxon>
        <taxon>Cordycipitaceae</taxon>
        <taxon>Cordyceps</taxon>
    </lineage>
</organism>
<dbReference type="FunFam" id="3.90.470.10:FF:000017">
    <property type="entry name" value="54S ribosomal protein L22, mitochondrial"/>
    <property type="match status" value="1"/>
</dbReference>
<dbReference type="AlphaFoldDB" id="A0A2H4SRW2"/>
<dbReference type="OrthoDB" id="416470at2759"/>
<evidence type="ECO:0000256" key="1">
    <source>
        <dbReference type="ARBA" id="ARBA00009451"/>
    </source>
</evidence>
<reference evidence="5 6" key="1">
    <citation type="journal article" date="2017" name="BMC Genomics">
        <title>Chromosome level assembly and secondary metabolite potential of the parasitic fungus Cordyceps militaris.</title>
        <authorList>
            <person name="Kramer G.J."/>
            <person name="Nodwell J.R."/>
        </authorList>
    </citation>
    <scope>NUCLEOTIDE SEQUENCE [LARGE SCALE GENOMIC DNA]</scope>
    <source>
        <strain evidence="5 6">ATCC 34164</strain>
    </source>
</reference>
<accession>A0A2H4SRW2</accession>
<dbReference type="Pfam" id="PF00237">
    <property type="entry name" value="Ribosomal_L22"/>
    <property type="match status" value="1"/>
</dbReference>
<comment type="similarity">
    <text evidence="1 4">Belongs to the universal ribosomal protein uL22 family.</text>
</comment>
<evidence type="ECO:0000313" key="6">
    <source>
        <dbReference type="Proteomes" id="UP000323067"/>
    </source>
</evidence>
<dbReference type="VEuPathDB" id="FungiDB:A9K55_001379"/>
<protein>
    <submittedName>
        <fullName evidence="5">Mitochondrial large ribosomal subunit</fullName>
    </submittedName>
</protein>
<dbReference type="GO" id="GO:0006412">
    <property type="term" value="P:translation"/>
    <property type="evidence" value="ECO:0007669"/>
    <property type="project" value="InterPro"/>
</dbReference>
<keyword evidence="2 4" id="KW-0689">Ribosomal protein</keyword>
<dbReference type="Proteomes" id="UP000323067">
    <property type="component" value="Chromosome iii"/>
</dbReference>
<dbReference type="SUPFAM" id="SSF54843">
    <property type="entry name" value="Ribosomal protein L22"/>
    <property type="match status" value="1"/>
</dbReference>
<sequence length="334" mass="38486">MSLRLASRRLLSPGSQLSASAGPLINPLPVTVGTIVQKRRKWNLFKNWGKKSEKDDALAGLDLDDPKTRQQFLDRNMNGKIENNIFQDEIETAVAKDANKAKESARKRPENVEQKTRENMAMVVDPDPLGRMRWQRRKVMQMVRKNGRMTKEQKIRTTERQLLHKSPFMATSVKKLMMLSRQISGKSVDDAITQMTWSKKKMSAEIRYYLEEARDLAIAQRGMGLGKVNGELYDNPQKIQTTEGKWVEVVDPSRMYIAQSWVGRGKWRGKSIDPKGRGRMGLIQHPATSLTILLKEDRTRVREHEEREAKKAAKGPWIHLPNRSVHGQRPYYSW</sequence>
<dbReference type="GO" id="GO:0003735">
    <property type="term" value="F:structural constituent of ribosome"/>
    <property type="evidence" value="ECO:0007669"/>
    <property type="project" value="InterPro"/>
</dbReference>